<proteinExistence type="predicted"/>
<dbReference type="Proteomes" id="UP000316775">
    <property type="component" value="Unassembled WGS sequence"/>
</dbReference>
<dbReference type="SUPFAM" id="SSF101874">
    <property type="entry name" value="YceI-like"/>
    <property type="match status" value="1"/>
</dbReference>
<dbReference type="RefSeq" id="WP_073242626.1">
    <property type="nucleotide sequence ID" value="NZ_BJNP01000002.1"/>
</dbReference>
<gene>
    <name evidence="3" type="ORF">FFL01_03120</name>
</gene>
<feature type="domain" description="Lipid/polyisoprenoid-binding YceI-like" evidence="2">
    <location>
        <begin position="29"/>
        <end position="176"/>
    </location>
</feature>
<dbReference type="AlphaFoldDB" id="A0A4Y4AWH3"/>
<dbReference type="InterPro" id="IPR007372">
    <property type="entry name" value="Lipid/polyisoprenoid-bd_YceI"/>
</dbReference>
<dbReference type="STRING" id="983.SAMN05443543_102402"/>
<evidence type="ECO:0000313" key="4">
    <source>
        <dbReference type="Proteomes" id="UP000316775"/>
    </source>
</evidence>
<accession>A0A4Y4AWH3</accession>
<dbReference type="InterPro" id="IPR036761">
    <property type="entry name" value="TTHA0802/YceI-like_sf"/>
</dbReference>
<organism evidence="3 4">
    <name type="scientific">Flavobacterium flevense</name>
    <dbReference type="NCBI Taxonomy" id="983"/>
    <lineage>
        <taxon>Bacteria</taxon>
        <taxon>Pseudomonadati</taxon>
        <taxon>Bacteroidota</taxon>
        <taxon>Flavobacteriia</taxon>
        <taxon>Flavobacteriales</taxon>
        <taxon>Flavobacteriaceae</taxon>
        <taxon>Flavobacterium</taxon>
    </lineage>
</organism>
<dbReference type="EMBL" id="BJNP01000002">
    <property type="protein sequence ID" value="GEC70773.1"/>
    <property type="molecule type" value="Genomic_DNA"/>
</dbReference>
<keyword evidence="4" id="KW-1185">Reference proteome</keyword>
<reference evidence="3 4" key="1">
    <citation type="submission" date="2019-06" db="EMBL/GenBank/DDBJ databases">
        <title>Whole genome shotgun sequence of Flavobacterium flevense NBRC 14960.</title>
        <authorList>
            <person name="Hosoyama A."/>
            <person name="Uohara A."/>
            <person name="Ohji S."/>
            <person name="Ichikawa N."/>
        </authorList>
    </citation>
    <scope>NUCLEOTIDE SEQUENCE [LARGE SCALE GENOMIC DNA]</scope>
    <source>
        <strain evidence="3 4">NBRC 14960</strain>
    </source>
</reference>
<feature type="chain" id="PRO_5022836496" description="Lipid/polyisoprenoid-binding YceI-like domain-containing protein" evidence="1">
    <location>
        <begin position="19"/>
        <end position="179"/>
    </location>
</feature>
<keyword evidence="1" id="KW-0732">Signal</keyword>
<feature type="signal peptide" evidence="1">
    <location>
        <begin position="1"/>
        <end position="18"/>
    </location>
</feature>
<sequence length="179" mass="19540">MKNYFIIAMLLVSGWSIAQEKMICKTGNITFEASVPAFEEVKATNTNVTVVLNPKTGEIASLALMKGFRFKVALMEEHFNENYIESDKYPKAIFKGKIENFNAGSLTASPKNFTINGKLELHGKTVAVKTIAKMSQSGSGITLVADFSVNASDFDISIPAVVKNKVSNKINIQVDALLK</sequence>
<evidence type="ECO:0000313" key="3">
    <source>
        <dbReference type="EMBL" id="GEC70773.1"/>
    </source>
</evidence>
<dbReference type="Gene3D" id="2.40.128.110">
    <property type="entry name" value="Lipid/polyisoprenoid-binding, YceI-like"/>
    <property type="match status" value="1"/>
</dbReference>
<protein>
    <recommendedName>
        <fullName evidence="2">Lipid/polyisoprenoid-binding YceI-like domain-containing protein</fullName>
    </recommendedName>
</protein>
<evidence type="ECO:0000256" key="1">
    <source>
        <dbReference type="SAM" id="SignalP"/>
    </source>
</evidence>
<name>A0A4Y4AWH3_9FLAO</name>
<comment type="caution">
    <text evidence="3">The sequence shown here is derived from an EMBL/GenBank/DDBJ whole genome shotgun (WGS) entry which is preliminary data.</text>
</comment>
<dbReference type="Pfam" id="PF04264">
    <property type="entry name" value="YceI"/>
    <property type="match status" value="1"/>
</dbReference>
<evidence type="ECO:0000259" key="2">
    <source>
        <dbReference type="Pfam" id="PF04264"/>
    </source>
</evidence>
<dbReference type="OrthoDB" id="116832at2"/>